<keyword evidence="3" id="KW-1185">Reference proteome</keyword>
<evidence type="ECO:0000313" key="2">
    <source>
        <dbReference type="EMBL" id="RNA12669.1"/>
    </source>
</evidence>
<gene>
    <name evidence="2" type="ORF">BpHYR1_001060</name>
</gene>
<protein>
    <submittedName>
        <fullName evidence="2">Uncharacterized protein</fullName>
    </submittedName>
</protein>
<sequence length="68" mass="8008">MQQKQKYSSINPILGSTMRSQLNTNRNSKLTFELKQLKQETDKSKLKILVTKMINAFKRAYRCDEEDP</sequence>
<name>A0A3M7QN10_BRAPC</name>
<organism evidence="2 3">
    <name type="scientific">Brachionus plicatilis</name>
    <name type="common">Marine rotifer</name>
    <name type="synonym">Brachionus muelleri</name>
    <dbReference type="NCBI Taxonomy" id="10195"/>
    <lineage>
        <taxon>Eukaryota</taxon>
        <taxon>Metazoa</taxon>
        <taxon>Spiralia</taxon>
        <taxon>Gnathifera</taxon>
        <taxon>Rotifera</taxon>
        <taxon>Eurotatoria</taxon>
        <taxon>Monogononta</taxon>
        <taxon>Pseudotrocha</taxon>
        <taxon>Ploima</taxon>
        <taxon>Brachionidae</taxon>
        <taxon>Brachionus</taxon>
    </lineage>
</organism>
<reference evidence="2 3" key="1">
    <citation type="journal article" date="2018" name="Sci. Rep.">
        <title>Genomic signatures of local adaptation to the degree of environmental predictability in rotifers.</title>
        <authorList>
            <person name="Franch-Gras L."/>
            <person name="Hahn C."/>
            <person name="Garcia-Roger E.M."/>
            <person name="Carmona M.J."/>
            <person name="Serra M."/>
            <person name="Gomez A."/>
        </authorList>
    </citation>
    <scope>NUCLEOTIDE SEQUENCE [LARGE SCALE GENOMIC DNA]</scope>
    <source>
        <strain evidence="2">HYR1</strain>
    </source>
</reference>
<proteinExistence type="predicted"/>
<evidence type="ECO:0000313" key="3">
    <source>
        <dbReference type="Proteomes" id="UP000276133"/>
    </source>
</evidence>
<comment type="caution">
    <text evidence="2">The sequence shown here is derived from an EMBL/GenBank/DDBJ whole genome shotgun (WGS) entry which is preliminary data.</text>
</comment>
<accession>A0A3M7QN10</accession>
<dbReference type="Proteomes" id="UP000276133">
    <property type="component" value="Unassembled WGS sequence"/>
</dbReference>
<feature type="region of interest" description="Disordered" evidence="1">
    <location>
        <begin position="1"/>
        <end position="22"/>
    </location>
</feature>
<feature type="compositionally biased region" description="Polar residues" evidence="1">
    <location>
        <begin position="1"/>
        <end position="11"/>
    </location>
</feature>
<dbReference type="EMBL" id="REGN01005641">
    <property type="protein sequence ID" value="RNA12669.1"/>
    <property type="molecule type" value="Genomic_DNA"/>
</dbReference>
<evidence type="ECO:0000256" key="1">
    <source>
        <dbReference type="SAM" id="MobiDB-lite"/>
    </source>
</evidence>
<dbReference type="AlphaFoldDB" id="A0A3M7QN10"/>